<protein>
    <recommendedName>
        <fullName evidence="4">Outer membrane lipoprotein-sorting protein</fullName>
    </recommendedName>
</protein>
<feature type="signal peptide" evidence="1">
    <location>
        <begin position="1"/>
        <end position="19"/>
    </location>
</feature>
<evidence type="ECO:0000313" key="2">
    <source>
        <dbReference type="EMBL" id="QEA16643.1"/>
    </source>
</evidence>
<dbReference type="EMBL" id="CP042345">
    <property type="protein sequence ID" value="QEA16643.1"/>
    <property type="molecule type" value="Genomic_DNA"/>
</dbReference>
<keyword evidence="3" id="KW-1185">Reference proteome</keyword>
<keyword evidence="1" id="KW-0732">Signal</keyword>
<evidence type="ECO:0008006" key="4">
    <source>
        <dbReference type="Google" id="ProtNLM"/>
    </source>
</evidence>
<accession>A0A5B8S5H6</accession>
<feature type="chain" id="PRO_5023096847" description="Outer membrane lipoprotein-sorting protein" evidence="1">
    <location>
        <begin position="20"/>
        <end position="251"/>
    </location>
</feature>
<dbReference type="OrthoDB" id="7620498at2"/>
<reference evidence="2 3" key="1">
    <citation type="journal article" date="2013" name="J. Microbiol. Biotechnol.">
        <title>Novosphingobium ginsenosidimutans sp. nov., with the ability to convert ginsenoside.</title>
        <authorList>
            <person name="Kim J.K."/>
            <person name="He D."/>
            <person name="Liu Q.M."/>
            <person name="Park H.Y."/>
            <person name="Jung M.S."/>
            <person name="Yoon M.H."/>
            <person name="Kim S.C."/>
            <person name="Im W.T."/>
        </authorList>
    </citation>
    <scope>NUCLEOTIDE SEQUENCE [LARGE SCALE GENOMIC DNA]</scope>
    <source>
        <strain evidence="2 3">FW-6</strain>
    </source>
</reference>
<dbReference type="Proteomes" id="UP000321172">
    <property type="component" value="Chromosome"/>
</dbReference>
<gene>
    <name evidence="2" type="ORF">FRF71_11155</name>
</gene>
<sequence length="251" mass="27797">MRLILIAAATLALSQPAAAEDARTIISKAAEVAGGETWLSPATLRLEGRAEFYAPNQPGVVRRAESYVMWRVLDPNRTVAHGPEGKVRITARSGGKLLFDVGYDGETTWNEKGVVPKAEADAYWAANFGFGIIRMALKQGFKLERAPDRTVDGHALDMVRIVDPSGQATLFGIDAKSRYIRYMGFATPRGWHERVYDDFVFFRSPRWLQARSVTLFYNGVRQNTVYWDKAVVGQPIDPATLAMPASYGAKP</sequence>
<proteinExistence type="predicted"/>
<dbReference type="AlphaFoldDB" id="A0A5B8S5H6"/>
<evidence type="ECO:0000313" key="3">
    <source>
        <dbReference type="Proteomes" id="UP000321172"/>
    </source>
</evidence>
<name>A0A5B8S5H6_9SPHN</name>
<dbReference type="RefSeq" id="WP_147090722.1">
    <property type="nucleotide sequence ID" value="NZ_BAABJD010000005.1"/>
</dbReference>
<evidence type="ECO:0000256" key="1">
    <source>
        <dbReference type="SAM" id="SignalP"/>
    </source>
</evidence>
<dbReference type="KEGG" id="ngf:FRF71_11155"/>
<organism evidence="2 3">
    <name type="scientific">Novosphingobium ginsenosidimutans</name>
    <dbReference type="NCBI Taxonomy" id="1176536"/>
    <lineage>
        <taxon>Bacteria</taxon>
        <taxon>Pseudomonadati</taxon>
        <taxon>Pseudomonadota</taxon>
        <taxon>Alphaproteobacteria</taxon>
        <taxon>Sphingomonadales</taxon>
        <taxon>Sphingomonadaceae</taxon>
        <taxon>Novosphingobium</taxon>
    </lineage>
</organism>